<gene>
    <name evidence="1" type="ordered locus">Cphamn1_2143</name>
</gene>
<dbReference type="OrthoDB" id="933782at2"/>
<dbReference type="AlphaFoldDB" id="B3EN62"/>
<dbReference type="KEGG" id="cpb:Cphamn1_2143"/>
<organism evidence="1">
    <name type="scientific">Chlorobium phaeobacteroides (strain BS1)</name>
    <dbReference type="NCBI Taxonomy" id="331678"/>
    <lineage>
        <taxon>Bacteria</taxon>
        <taxon>Pseudomonadati</taxon>
        <taxon>Chlorobiota</taxon>
        <taxon>Chlorobiia</taxon>
        <taxon>Chlorobiales</taxon>
        <taxon>Chlorobiaceae</taxon>
        <taxon>Chlorobium/Pelodictyon group</taxon>
        <taxon>Chlorobium</taxon>
    </lineage>
</organism>
<evidence type="ECO:0000313" key="1">
    <source>
        <dbReference type="EMBL" id="ACE05051.1"/>
    </source>
</evidence>
<protein>
    <submittedName>
        <fullName evidence="1">Uncharacterized protein</fullName>
    </submittedName>
</protein>
<proteinExistence type="predicted"/>
<accession>B3EN62</accession>
<dbReference type="HOGENOM" id="CLU_1515280_0_0_10"/>
<sequence length="177" mass="20343">MQIDQLRQKATLTRPAEHYPTDEWRNCTITHFIAPLYPKIYLEAFQAKQYVIKFLITGPQPILQHSEYVFRVFLASSRSYKHELARNAGVHGELKHLMIEAQMPKFIWVAEISTKELIKEGKANGLMIVDATEANIYHKVNPLIMAVFDGNLLVSEKSSGKLESKQLNLHPFSIYES</sequence>
<name>B3EN62_CHLPB</name>
<reference evidence="1" key="1">
    <citation type="submission" date="2008-06" db="EMBL/GenBank/DDBJ databases">
        <title>Complete sequence of Chlorobium phaeobacteroides BS1.</title>
        <authorList>
            <consortium name="US DOE Joint Genome Institute"/>
            <person name="Lucas S."/>
            <person name="Copeland A."/>
            <person name="Lapidus A."/>
            <person name="Glavina del Rio T."/>
            <person name="Dalin E."/>
            <person name="Tice H."/>
            <person name="Bruce D."/>
            <person name="Goodwin L."/>
            <person name="Pitluck S."/>
            <person name="Schmutz J."/>
            <person name="Larimer F."/>
            <person name="Land M."/>
            <person name="Hauser L."/>
            <person name="Kyrpides N."/>
            <person name="Ovchinnikova G."/>
            <person name="Li T."/>
            <person name="Liu Z."/>
            <person name="Zhao F."/>
            <person name="Overmann J."/>
            <person name="Bryant D.A."/>
            <person name="Richardson P."/>
        </authorList>
    </citation>
    <scope>NUCLEOTIDE SEQUENCE [LARGE SCALE GENOMIC DNA]</scope>
    <source>
        <strain evidence="1">BS1</strain>
    </source>
</reference>
<dbReference type="EMBL" id="CP001101">
    <property type="protein sequence ID" value="ACE05051.1"/>
    <property type="molecule type" value="Genomic_DNA"/>
</dbReference>